<proteinExistence type="predicted"/>
<evidence type="ECO:0000313" key="3">
    <source>
        <dbReference type="Proteomes" id="UP000293369"/>
    </source>
</evidence>
<organism evidence="2 3">
    <name type="scientific">Pseudomonas orientalis</name>
    <dbReference type="NCBI Taxonomy" id="76758"/>
    <lineage>
        <taxon>Bacteria</taxon>
        <taxon>Pseudomonadati</taxon>
        <taxon>Pseudomonadota</taxon>
        <taxon>Gammaproteobacteria</taxon>
        <taxon>Pseudomonadales</taxon>
        <taxon>Pseudomonadaceae</taxon>
        <taxon>Pseudomonas</taxon>
    </lineage>
</organism>
<dbReference type="AlphaFoldDB" id="A0A4Q7D3N7"/>
<dbReference type="SFLD" id="SFLDS00019">
    <property type="entry name" value="Glutathione_Transferase_(cytos"/>
    <property type="match status" value="1"/>
</dbReference>
<protein>
    <submittedName>
        <fullName evidence="2">Glutathione S-transferase</fullName>
    </submittedName>
</protein>
<gene>
    <name evidence="2" type="ORF">EUX57_06315</name>
</gene>
<dbReference type="CDD" id="cd03188">
    <property type="entry name" value="GST_C_Beta"/>
    <property type="match status" value="1"/>
</dbReference>
<feature type="domain" description="GST N-terminal" evidence="1">
    <location>
        <begin position="1"/>
        <end position="80"/>
    </location>
</feature>
<sequence length="194" mass="21478">MILYYAPAACSQASHIALIAAGLPHRLIKVGRDKRTEDGTDFTLINGKGYTPAFDVGDGTILTESLAILLYIADKSGKLLAKSGLERWRAIENLAFMSSEIHKGFTPYFKGGTTLEKEDAAKTLHMRFETIAAQLRDRLFLTSDKLSVDDCYLFVMLSWAELMGVAVPSILVSYRKRLRDESSVKLALNIEGVE</sequence>
<dbReference type="RefSeq" id="WP_130138192.1">
    <property type="nucleotide sequence ID" value="NZ_SGFE01000009.1"/>
</dbReference>
<comment type="caution">
    <text evidence="2">The sequence shown here is derived from an EMBL/GenBank/DDBJ whole genome shotgun (WGS) entry which is preliminary data.</text>
</comment>
<name>A0A4Q7D3N7_9PSED</name>
<evidence type="ECO:0000259" key="1">
    <source>
        <dbReference type="PROSITE" id="PS50404"/>
    </source>
</evidence>
<dbReference type="PANTHER" id="PTHR44051:SF8">
    <property type="entry name" value="GLUTATHIONE S-TRANSFERASE GSTA"/>
    <property type="match status" value="1"/>
</dbReference>
<keyword evidence="2" id="KW-0808">Transferase</keyword>
<dbReference type="InterPro" id="IPR036282">
    <property type="entry name" value="Glutathione-S-Trfase_C_sf"/>
</dbReference>
<dbReference type="Proteomes" id="UP000293369">
    <property type="component" value="Unassembled WGS sequence"/>
</dbReference>
<dbReference type="Gene3D" id="3.40.30.10">
    <property type="entry name" value="Glutaredoxin"/>
    <property type="match status" value="1"/>
</dbReference>
<dbReference type="Pfam" id="PF13409">
    <property type="entry name" value="GST_N_2"/>
    <property type="match status" value="1"/>
</dbReference>
<evidence type="ECO:0000313" key="2">
    <source>
        <dbReference type="EMBL" id="RZI32558.1"/>
    </source>
</evidence>
<dbReference type="SUPFAM" id="SSF47616">
    <property type="entry name" value="GST C-terminal domain-like"/>
    <property type="match status" value="1"/>
</dbReference>
<dbReference type="PROSITE" id="PS50404">
    <property type="entry name" value="GST_NTER"/>
    <property type="match status" value="1"/>
</dbReference>
<dbReference type="CDD" id="cd03057">
    <property type="entry name" value="GST_N_Beta"/>
    <property type="match status" value="1"/>
</dbReference>
<dbReference type="GO" id="GO:0016740">
    <property type="term" value="F:transferase activity"/>
    <property type="evidence" value="ECO:0007669"/>
    <property type="project" value="UniProtKB-KW"/>
</dbReference>
<dbReference type="InterPro" id="IPR040079">
    <property type="entry name" value="Glutathione_S-Trfase"/>
</dbReference>
<dbReference type="EMBL" id="SGFE01000009">
    <property type="protein sequence ID" value="RZI32558.1"/>
    <property type="molecule type" value="Genomic_DNA"/>
</dbReference>
<dbReference type="Gene3D" id="1.20.1050.10">
    <property type="match status" value="1"/>
</dbReference>
<dbReference type="SUPFAM" id="SSF52833">
    <property type="entry name" value="Thioredoxin-like"/>
    <property type="match status" value="1"/>
</dbReference>
<accession>A0A4Q7D3N7</accession>
<dbReference type="InterPro" id="IPR036249">
    <property type="entry name" value="Thioredoxin-like_sf"/>
</dbReference>
<reference evidence="2 3" key="1">
    <citation type="submission" date="2019-02" db="EMBL/GenBank/DDBJ databases">
        <title>Pseudomonas spp from wheat grain.</title>
        <authorList>
            <person name="Cho G.-S."/>
            <person name="Franz C.M.A.P."/>
        </authorList>
    </citation>
    <scope>NUCLEOTIDE SEQUENCE [LARGE SCALE GENOMIC DNA]</scope>
    <source>
        <strain evidence="2 3">133NRW</strain>
    </source>
</reference>
<dbReference type="PANTHER" id="PTHR44051">
    <property type="entry name" value="GLUTATHIONE S-TRANSFERASE-RELATED"/>
    <property type="match status" value="1"/>
</dbReference>
<dbReference type="InterPro" id="IPR004045">
    <property type="entry name" value="Glutathione_S-Trfase_N"/>
</dbReference>